<evidence type="ECO:0000313" key="2">
    <source>
        <dbReference type="Proteomes" id="UP000190897"/>
    </source>
</evidence>
<sequence>MRRKSELKKVSGALVFILTFGLLFMNEDVQAQSRGIFVPYSTAGFGLGTSSYFGDFAPYRRPLASTFKMMRWSIGGNYTRHFTPRLAARASFIYARIAGDDYIMNRSEKHESNIFYARNLHFRNDLKEFSVQGIFKLTPDNRSYDRRPQFGTYLFAGIALTAHNPKALDSLNGDWIKLQPLGTEGQGNEGYAKPYSLVQFAIPIGIGVRYKINSKLDISAELGFRKTFTDYLDDAHGAYADPALFADNPTALALSNRTTERYAARKGADRTEALKKFLVVNYSLETNDPLAAIPTTGFGAPGTDRGNSPSYTDNYLFGMIHINYMLPSQIKCPPLK</sequence>
<name>A0A1T5GPS9_9BACT</name>
<dbReference type="EMBL" id="FUZA01000006">
    <property type="protein sequence ID" value="SKC10413.1"/>
    <property type="molecule type" value="Genomic_DNA"/>
</dbReference>
<dbReference type="STRING" id="651661.SAMN05660293_04226"/>
<proteinExistence type="predicted"/>
<keyword evidence="2" id="KW-1185">Reference proteome</keyword>
<evidence type="ECO:0000313" key="1">
    <source>
        <dbReference type="EMBL" id="SKC10413.1"/>
    </source>
</evidence>
<dbReference type="Proteomes" id="UP000190897">
    <property type="component" value="Unassembled WGS sequence"/>
</dbReference>
<dbReference type="RefSeq" id="WP_082216718.1">
    <property type="nucleotide sequence ID" value="NZ_FUZA01000006.1"/>
</dbReference>
<evidence type="ECO:0008006" key="3">
    <source>
        <dbReference type="Google" id="ProtNLM"/>
    </source>
</evidence>
<dbReference type="AlphaFoldDB" id="A0A1T5GPS9"/>
<reference evidence="2" key="1">
    <citation type="submission" date="2017-02" db="EMBL/GenBank/DDBJ databases">
        <authorList>
            <person name="Varghese N."/>
            <person name="Submissions S."/>
        </authorList>
    </citation>
    <scope>NUCLEOTIDE SEQUENCE [LARGE SCALE GENOMIC DNA]</scope>
    <source>
        <strain evidence="2">DSM 22270</strain>
    </source>
</reference>
<dbReference type="OrthoDB" id="654178at2"/>
<accession>A0A1T5GPS9</accession>
<protein>
    <recommendedName>
        <fullName evidence="3">Outer membrane protein beta-barrel domain-containing protein</fullName>
    </recommendedName>
</protein>
<organism evidence="1 2">
    <name type="scientific">Dyadobacter psychrophilus</name>
    <dbReference type="NCBI Taxonomy" id="651661"/>
    <lineage>
        <taxon>Bacteria</taxon>
        <taxon>Pseudomonadati</taxon>
        <taxon>Bacteroidota</taxon>
        <taxon>Cytophagia</taxon>
        <taxon>Cytophagales</taxon>
        <taxon>Spirosomataceae</taxon>
        <taxon>Dyadobacter</taxon>
    </lineage>
</organism>
<gene>
    <name evidence="1" type="ORF">SAMN05660293_04226</name>
</gene>